<keyword evidence="3" id="KW-1185">Reference proteome</keyword>
<evidence type="ECO:0000313" key="3">
    <source>
        <dbReference type="Proteomes" id="UP001165083"/>
    </source>
</evidence>
<protein>
    <submittedName>
        <fullName evidence="2">Unnamed protein product</fullName>
    </submittedName>
</protein>
<dbReference type="AlphaFoldDB" id="A0A9W6TCH7"/>
<evidence type="ECO:0000256" key="1">
    <source>
        <dbReference type="SAM" id="Phobius"/>
    </source>
</evidence>
<keyword evidence="1" id="KW-1133">Transmembrane helix</keyword>
<keyword evidence="1" id="KW-0472">Membrane</keyword>
<evidence type="ECO:0000313" key="2">
    <source>
        <dbReference type="EMBL" id="GMF09888.1"/>
    </source>
</evidence>
<dbReference type="EMBL" id="BSXW01000021">
    <property type="protein sequence ID" value="GMF09888.1"/>
    <property type="molecule type" value="Genomic_DNA"/>
</dbReference>
<organism evidence="2 3">
    <name type="scientific">Phytophthora lilii</name>
    <dbReference type="NCBI Taxonomy" id="2077276"/>
    <lineage>
        <taxon>Eukaryota</taxon>
        <taxon>Sar</taxon>
        <taxon>Stramenopiles</taxon>
        <taxon>Oomycota</taxon>
        <taxon>Peronosporomycetes</taxon>
        <taxon>Peronosporales</taxon>
        <taxon>Peronosporaceae</taxon>
        <taxon>Phytophthora</taxon>
    </lineage>
</organism>
<reference evidence="2" key="1">
    <citation type="submission" date="2023-04" db="EMBL/GenBank/DDBJ databases">
        <title>Phytophthora lilii NBRC 32176.</title>
        <authorList>
            <person name="Ichikawa N."/>
            <person name="Sato H."/>
            <person name="Tonouchi N."/>
        </authorList>
    </citation>
    <scope>NUCLEOTIDE SEQUENCE</scope>
    <source>
        <strain evidence="2">NBRC 32176</strain>
    </source>
</reference>
<dbReference type="OrthoDB" id="124854at2759"/>
<feature type="transmembrane region" description="Helical" evidence="1">
    <location>
        <begin position="394"/>
        <end position="413"/>
    </location>
</feature>
<name>A0A9W6TCH7_9STRA</name>
<sequence>MFTLSVVVTSVVGLYARLVVGTDIFRQILSRRQQLSRLAKVGMVQALLLVLYPAYQVTFTHVNRTNYELPVLLILPIVRLALKWIFASAASHKADMIPAQVVFTVDFFDSFYTSTFIQTVSPTTLAVMMTVDVIQTATEMHELHKRTQKILIYLKRESGMETNDSDNYLAEIRLLFSNIRTLKHTVQLNLQVRSCIYHQISDESRVLLNSFENRVLAGSGTISYQHSWKMLSNAVIVVPKAHCSGKCWSQHCFHGKVAANPLPINVIPEATRIKSTSKAHMTKKQLTANTSIILNEALETLFTSECLVLSEWMEIAVPVVYGTFVLAMTFFPSAQYHTELAGISRDNIVDVASRIYLYALMELGSLMILAVVAKKTCRISVLHQLAFVMEAQMPFVQSTLVLWILMTLTYRVVHFGR</sequence>
<feature type="transmembrane region" description="Helical" evidence="1">
    <location>
        <begin position="315"/>
        <end position="335"/>
    </location>
</feature>
<dbReference type="Proteomes" id="UP001165083">
    <property type="component" value="Unassembled WGS sequence"/>
</dbReference>
<accession>A0A9W6TCH7</accession>
<proteinExistence type="predicted"/>
<feature type="transmembrane region" description="Helical" evidence="1">
    <location>
        <begin position="355"/>
        <end position="373"/>
    </location>
</feature>
<gene>
    <name evidence="2" type="ORF">Plil01_000075300</name>
</gene>
<comment type="caution">
    <text evidence="2">The sequence shown here is derived from an EMBL/GenBank/DDBJ whole genome shotgun (WGS) entry which is preliminary data.</text>
</comment>
<keyword evidence="1" id="KW-0812">Transmembrane</keyword>